<sequence length="86" mass="9433">MRISNAKAAAEQRKIGFAAPEQVHGALKQVVGWAEMSVLKPSGVTFTEREFLQGLIAGFWAKGKDTWGEEIEKNSAALRKFLKSPS</sequence>
<accession>A0A6J5SW07</accession>
<organism evidence="2">
    <name type="scientific">uncultured Caudovirales phage</name>
    <dbReference type="NCBI Taxonomy" id="2100421"/>
    <lineage>
        <taxon>Viruses</taxon>
        <taxon>Duplodnaviria</taxon>
        <taxon>Heunggongvirae</taxon>
        <taxon>Uroviricota</taxon>
        <taxon>Caudoviricetes</taxon>
        <taxon>Peduoviridae</taxon>
        <taxon>Maltschvirus</taxon>
        <taxon>Maltschvirus maltsch</taxon>
    </lineage>
</organism>
<evidence type="ECO:0000313" key="1">
    <source>
        <dbReference type="EMBL" id="CAB4178497.1"/>
    </source>
</evidence>
<dbReference type="EMBL" id="LR797485">
    <property type="protein sequence ID" value="CAB4219693.1"/>
    <property type="molecule type" value="Genomic_DNA"/>
</dbReference>
<reference evidence="2" key="1">
    <citation type="submission" date="2020-05" db="EMBL/GenBank/DDBJ databases">
        <authorList>
            <person name="Chiriac C."/>
            <person name="Salcher M."/>
            <person name="Ghai R."/>
            <person name="Kavagutti S V."/>
        </authorList>
    </citation>
    <scope>NUCLEOTIDE SEQUENCE</scope>
</reference>
<protein>
    <submittedName>
        <fullName evidence="2">Uncharacterized protein</fullName>
    </submittedName>
</protein>
<dbReference type="EMBL" id="LR796967">
    <property type="protein sequence ID" value="CAB4178497.1"/>
    <property type="molecule type" value="Genomic_DNA"/>
</dbReference>
<name>A0A6J5SW07_9CAUD</name>
<gene>
    <name evidence="1" type="ORF">UFOVP1021_47</name>
    <name evidence="2" type="ORF">UFOVP1622_11</name>
</gene>
<evidence type="ECO:0000313" key="2">
    <source>
        <dbReference type="EMBL" id="CAB4219693.1"/>
    </source>
</evidence>
<proteinExistence type="predicted"/>